<protein>
    <submittedName>
        <fullName evidence="2">Uncharacterized protein</fullName>
    </submittedName>
</protein>
<name>A0A0M0GAC5_SPOGL</name>
<evidence type="ECO:0000313" key="3">
    <source>
        <dbReference type="Proteomes" id="UP000037109"/>
    </source>
</evidence>
<gene>
    <name evidence="2" type="ORF">AF332_07890</name>
</gene>
<dbReference type="Proteomes" id="UP000037109">
    <property type="component" value="Unassembled WGS sequence"/>
</dbReference>
<sequence>MSIITVTRMVWELGERKEIPYPIDKNDLEIIDETNDGCWLYTKESAWDKYDGGIGIETKESLEELEKLAGYLGNLVRSKRKLKQNDYDHDDYNEYGSEPSYDEEERWERLSEEGIYED</sequence>
<accession>A0A0M0GAC5</accession>
<organism evidence="2 3">
    <name type="scientific">Sporosarcina globispora</name>
    <name type="common">Bacillus globisporus</name>
    <dbReference type="NCBI Taxonomy" id="1459"/>
    <lineage>
        <taxon>Bacteria</taxon>
        <taxon>Bacillati</taxon>
        <taxon>Bacillota</taxon>
        <taxon>Bacilli</taxon>
        <taxon>Bacillales</taxon>
        <taxon>Caryophanaceae</taxon>
        <taxon>Sporosarcina</taxon>
    </lineage>
</organism>
<evidence type="ECO:0000256" key="1">
    <source>
        <dbReference type="SAM" id="MobiDB-lite"/>
    </source>
</evidence>
<proteinExistence type="predicted"/>
<keyword evidence="3" id="KW-1185">Reference proteome</keyword>
<feature type="region of interest" description="Disordered" evidence="1">
    <location>
        <begin position="87"/>
        <end position="118"/>
    </location>
</feature>
<evidence type="ECO:0000313" key="2">
    <source>
        <dbReference type="EMBL" id="KON86723.1"/>
    </source>
</evidence>
<comment type="caution">
    <text evidence="2">The sequence shown here is derived from an EMBL/GenBank/DDBJ whole genome shotgun (WGS) entry which is preliminary data.</text>
</comment>
<dbReference type="OrthoDB" id="10004469at2"/>
<reference evidence="3" key="1">
    <citation type="submission" date="2015-07" db="EMBL/GenBank/DDBJ databases">
        <title>Fjat-10036 dsm4.</title>
        <authorList>
            <person name="Liu B."/>
            <person name="Wang J."/>
            <person name="Zhu Y."/>
            <person name="Liu G."/>
            <person name="Chen Q."/>
            <person name="Chen Z."/>
            <person name="Lan J."/>
            <person name="Che J."/>
            <person name="Ge C."/>
            <person name="Shi H."/>
            <person name="Pan Z."/>
            <person name="Liu X."/>
        </authorList>
    </citation>
    <scope>NUCLEOTIDE SEQUENCE [LARGE SCALE GENOMIC DNA]</scope>
    <source>
        <strain evidence="3">DSM 4</strain>
    </source>
</reference>
<dbReference type="RefSeq" id="WP_053434091.1">
    <property type="nucleotide sequence ID" value="NZ_LGUF01000007.1"/>
</dbReference>
<dbReference type="EMBL" id="LGUF01000007">
    <property type="protein sequence ID" value="KON86723.1"/>
    <property type="molecule type" value="Genomic_DNA"/>
</dbReference>
<dbReference type="PATRIC" id="fig|1459.3.peg.1666"/>
<dbReference type="AlphaFoldDB" id="A0A0M0GAC5"/>